<feature type="domain" description="Peptidase M28" evidence="9">
    <location>
        <begin position="222"/>
        <end position="349"/>
    </location>
</feature>
<keyword evidence="3 7" id="KW-0645">Protease</keyword>
<dbReference type="InterPro" id="IPR007484">
    <property type="entry name" value="Peptidase_M28"/>
</dbReference>
<keyword evidence="6 7" id="KW-0862">Zinc</keyword>
<accession>A0AB34G198</accession>
<dbReference type="Proteomes" id="UP001163105">
    <property type="component" value="Unassembled WGS sequence"/>
</dbReference>
<dbReference type="PANTHER" id="PTHR12147:SF26">
    <property type="entry name" value="PEPTIDASE M28 DOMAIN-CONTAINING PROTEIN"/>
    <property type="match status" value="1"/>
</dbReference>
<sequence>MFARGIFLVVLAFCNSPAHAKLTGGGKWRSYDENPLENSIQMAGKYHANRLHGFVHKLNGAAWGWGETRASGSPGYVRAMNVILDTLSESAQEVQFHTQQFSHVVGTKGGISLIGPEGYNETVVSRNWNKATPPEGVTDQFNGVNASGNILLVQKGGCSIETKVKLATQHRALAVIVYPENDGTAAIEHLPSRSWGLLVPVGDNLTATLVVNSTADKREIWNIIAETRAGDPGKVIMLGAHLDSLTTRNGLNDNASGSALLLEALLAFVTFTKIPNKIRVAWWGAKENDMAGSRFYTSRLTKQQAKDIAFYFNYDVVGTRGYNYTVFADDDISKYGAKKLVSYIKTIGNAAER</sequence>
<dbReference type="Gene3D" id="3.50.30.30">
    <property type="match status" value="1"/>
</dbReference>
<dbReference type="SUPFAM" id="SSF52025">
    <property type="entry name" value="PA domain"/>
    <property type="match status" value="1"/>
</dbReference>
<evidence type="ECO:0000256" key="5">
    <source>
        <dbReference type="ARBA" id="ARBA00022801"/>
    </source>
</evidence>
<dbReference type="GO" id="GO:0008235">
    <property type="term" value="F:metalloexopeptidase activity"/>
    <property type="evidence" value="ECO:0007669"/>
    <property type="project" value="InterPro"/>
</dbReference>
<reference evidence="10" key="1">
    <citation type="submission" date="2023-01" db="EMBL/GenBank/DDBJ databases">
        <title>The growth and conidiation of Purpureocillium lavendulum are regulated by nitrogen source and histone H3K14 acetylation.</title>
        <authorList>
            <person name="Tang P."/>
            <person name="Han J."/>
            <person name="Zhang C."/>
            <person name="Tang P."/>
            <person name="Qi F."/>
            <person name="Zhang K."/>
            <person name="Liang L."/>
        </authorList>
    </citation>
    <scope>NUCLEOTIDE SEQUENCE</scope>
    <source>
        <strain evidence="10">YMF1.00683</strain>
    </source>
</reference>
<feature type="chain" id="PRO_5044043535" description="Peptide hydrolase" evidence="7">
    <location>
        <begin position="21"/>
        <end position="353"/>
    </location>
</feature>
<dbReference type="Pfam" id="PF02225">
    <property type="entry name" value="PA"/>
    <property type="match status" value="1"/>
</dbReference>
<feature type="domain" description="PA" evidence="8">
    <location>
        <begin position="140"/>
        <end position="186"/>
    </location>
</feature>
<keyword evidence="4 7" id="KW-0479">Metal-binding</keyword>
<evidence type="ECO:0000313" key="10">
    <source>
        <dbReference type="EMBL" id="KAJ6445284.1"/>
    </source>
</evidence>
<feature type="signal peptide" evidence="7">
    <location>
        <begin position="1"/>
        <end position="20"/>
    </location>
</feature>
<comment type="caution">
    <text evidence="10">The sequence shown here is derived from an EMBL/GenBank/DDBJ whole genome shotgun (WGS) entry which is preliminary data.</text>
</comment>
<protein>
    <recommendedName>
        <fullName evidence="7">Peptide hydrolase</fullName>
        <ecNumber evidence="7">3.4.-.-</ecNumber>
    </recommendedName>
</protein>
<dbReference type="PANTHER" id="PTHR12147">
    <property type="entry name" value="METALLOPEPTIDASE M28 FAMILY MEMBER"/>
    <property type="match status" value="1"/>
</dbReference>
<evidence type="ECO:0000256" key="2">
    <source>
        <dbReference type="ARBA" id="ARBA00005634"/>
    </source>
</evidence>
<dbReference type="Pfam" id="PF04389">
    <property type="entry name" value="Peptidase_M28"/>
    <property type="match status" value="1"/>
</dbReference>
<dbReference type="GO" id="GO:0046872">
    <property type="term" value="F:metal ion binding"/>
    <property type="evidence" value="ECO:0007669"/>
    <property type="project" value="UniProtKB-KW"/>
</dbReference>
<evidence type="ECO:0000256" key="6">
    <source>
        <dbReference type="ARBA" id="ARBA00022833"/>
    </source>
</evidence>
<keyword evidence="11" id="KW-1185">Reference proteome</keyword>
<dbReference type="InterPro" id="IPR046450">
    <property type="entry name" value="PA_dom_sf"/>
</dbReference>
<keyword evidence="10" id="KW-0031">Aminopeptidase</keyword>
<dbReference type="GO" id="GO:0006508">
    <property type="term" value="P:proteolysis"/>
    <property type="evidence" value="ECO:0007669"/>
    <property type="project" value="UniProtKB-KW"/>
</dbReference>
<dbReference type="InterPro" id="IPR045175">
    <property type="entry name" value="M28_fam"/>
</dbReference>
<comment type="cofactor">
    <cofactor evidence="1">
        <name>Zn(2+)</name>
        <dbReference type="ChEBI" id="CHEBI:29105"/>
    </cofactor>
</comment>
<dbReference type="GO" id="GO:0004177">
    <property type="term" value="F:aminopeptidase activity"/>
    <property type="evidence" value="ECO:0007669"/>
    <property type="project" value="UniProtKB-KW"/>
</dbReference>
<comment type="similarity">
    <text evidence="2">Belongs to the peptidase M28 family. M28B subfamily.</text>
</comment>
<dbReference type="Gene3D" id="3.40.630.10">
    <property type="entry name" value="Zn peptidases"/>
    <property type="match status" value="1"/>
</dbReference>
<dbReference type="AlphaFoldDB" id="A0AB34G198"/>
<dbReference type="InterPro" id="IPR003137">
    <property type="entry name" value="PA_domain"/>
</dbReference>
<evidence type="ECO:0000256" key="1">
    <source>
        <dbReference type="ARBA" id="ARBA00001947"/>
    </source>
</evidence>
<evidence type="ECO:0000256" key="4">
    <source>
        <dbReference type="ARBA" id="ARBA00022723"/>
    </source>
</evidence>
<evidence type="ECO:0000256" key="3">
    <source>
        <dbReference type="ARBA" id="ARBA00022670"/>
    </source>
</evidence>
<keyword evidence="7" id="KW-0732">Signal</keyword>
<proteinExistence type="inferred from homology"/>
<evidence type="ECO:0000256" key="7">
    <source>
        <dbReference type="RuleBase" id="RU361240"/>
    </source>
</evidence>
<evidence type="ECO:0000313" key="11">
    <source>
        <dbReference type="Proteomes" id="UP001163105"/>
    </source>
</evidence>
<dbReference type="SUPFAM" id="SSF53187">
    <property type="entry name" value="Zn-dependent exopeptidases"/>
    <property type="match status" value="1"/>
</dbReference>
<gene>
    <name evidence="10" type="primary">APE3</name>
    <name evidence="10" type="ORF">O9K51_00043</name>
</gene>
<organism evidence="10 11">
    <name type="scientific">Purpureocillium lavendulum</name>
    <dbReference type="NCBI Taxonomy" id="1247861"/>
    <lineage>
        <taxon>Eukaryota</taxon>
        <taxon>Fungi</taxon>
        <taxon>Dikarya</taxon>
        <taxon>Ascomycota</taxon>
        <taxon>Pezizomycotina</taxon>
        <taxon>Sordariomycetes</taxon>
        <taxon>Hypocreomycetidae</taxon>
        <taxon>Hypocreales</taxon>
        <taxon>Ophiocordycipitaceae</taxon>
        <taxon>Purpureocillium</taxon>
    </lineage>
</organism>
<evidence type="ECO:0000259" key="9">
    <source>
        <dbReference type="Pfam" id="PF04389"/>
    </source>
</evidence>
<dbReference type="EC" id="3.4.-.-" evidence="7"/>
<name>A0AB34G198_9HYPO</name>
<dbReference type="EMBL" id="JAQHRD010000001">
    <property type="protein sequence ID" value="KAJ6445284.1"/>
    <property type="molecule type" value="Genomic_DNA"/>
</dbReference>
<keyword evidence="5 7" id="KW-0378">Hydrolase</keyword>
<evidence type="ECO:0000259" key="8">
    <source>
        <dbReference type="Pfam" id="PF02225"/>
    </source>
</evidence>